<organism evidence="2 6">
    <name type="scientific">Cupriavidus oxalaticus</name>
    <dbReference type="NCBI Taxonomy" id="96344"/>
    <lineage>
        <taxon>Bacteria</taxon>
        <taxon>Pseudomonadati</taxon>
        <taxon>Pseudomonadota</taxon>
        <taxon>Betaproteobacteria</taxon>
        <taxon>Burkholderiales</taxon>
        <taxon>Burkholderiaceae</taxon>
        <taxon>Cupriavidus</taxon>
    </lineage>
</organism>
<accession>A0A375G697</accession>
<evidence type="ECO:0000313" key="2">
    <source>
        <dbReference type="EMBL" id="QEZ47815.1"/>
    </source>
</evidence>
<evidence type="ECO:0000313" key="7">
    <source>
        <dbReference type="Proteomes" id="UP000623307"/>
    </source>
</evidence>
<sequence>MSTPLIHSARLALIPFSGADADEVWPCITPTLARYMEWEPAPSPAAFRDVSQDWLPAMDDGSDFVFTIRRASDGHFLGLAGLHRADTPAPEFGIWIREDAHGHGYGMEAVLAVKDWAMAALQPLRFIYPVAEENWASRRIPEAMGGVLVDSQPAPKYVRLIYEVPAR</sequence>
<dbReference type="PROSITE" id="PS51186">
    <property type="entry name" value="GNAT"/>
    <property type="match status" value="1"/>
</dbReference>
<proteinExistence type="predicted"/>
<dbReference type="Proteomes" id="UP000623307">
    <property type="component" value="Chromosome 2"/>
</dbReference>
<dbReference type="RefSeq" id="WP_063241732.1">
    <property type="nucleotide sequence ID" value="NZ_CP032519.1"/>
</dbReference>
<reference evidence="2 6" key="2">
    <citation type="submission" date="2018-09" db="EMBL/GenBank/DDBJ databases">
        <title>Complete genome sequence of Cupriavidus oxalaticus T2, a bacterium capable of phenol tolerance and degradation.</title>
        <authorList>
            <person name="Yan J."/>
        </authorList>
    </citation>
    <scope>NUCLEOTIDE SEQUENCE [LARGE SCALE GENOMIC DNA]</scope>
    <source>
        <strain evidence="2 6">T2</strain>
    </source>
</reference>
<dbReference type="GO" id="GO:0008999">
    <property type="term" value="F:protein-N-terminal-alanine acetyltransferase activity"/>
    <property type="evidence" value="ECO:0007669"/>
    <property type="project" value="TreeGrafter"/>
</dbReference>
<dbReference type="GeneID" id="303493334"/>
<dbReference type="Gene3D" id="3.40.630.30">
    <property type="match status" value="1"/>
</dbReference>
<keyword evidence="2" id="KW-0808">Transferase</keyword>
<dbReference type="EMBL" id="CP069812">
    <property type="protein sequence ID" value="QRQ93810.1"/>
    <property type="molecule type" value="Genomic_DNA"/>
</dbReference>
<keyword evidence="7" id="KW-1185">Reference proteome</keyword>
<dbReference type="Proteomes" id="UP000256862">
    <property type="component" value="Chromosome CO2235"/>
</dbReference>
<dbReference type="Pfam" id="PF13302">
    <property type="entry name" value="Acetyltransf_3"/>
    <property type="match status" value="1"/>
</dbReference>
<dbReference type="InterPro" id="IPR051908">
    <property type="entry name" value="Ribosomal_N-acetyltransferase"/>
</dbReference>
<dbReference type="AlphaFoldDB" id="A0A375G697"/>
<dbReference type="PANTHER" id="PTHR43441">
    <property type="entry name" value="RIBOSOMAL-PROTEIN-SERINE ACETYLTRANSFERASE"/>
    <property type="match status" value="1"/>
</dbReference>
<protein>
    <submittedName>
        <fullName evidence="4">Acyl-CoA N-acyltransferase</fullName>
    </submittedName>
    <submittedName>
        <fullName evidence="2 3">N-acetyltransferase</fullName>
    </submittedName>
</protein>
<dbReference type="EMBL" id="OGUS01000124">
    <property type="protein sequence ID" value="SPC14904.1"/>
    <property type="molecule type" value="Genomic_DNA"/>
</dbReference>
<dbReference type="GO" id="GO:0005737">
    <property type="term" value="C:cytoplasm"/>
    <property type="evidence" value="ECO:0007669"/>
    <property type="project" value="TreeGrafter"/>
</dbReference>
<dbReference type="InterPro" id="IPR016181">
    <property type="entry name" value="Acyl_CoA_acyltransferase"/>
</dbReference>
<evidence type="ECO:0000313" key="5">
    <source>
        <dbReference type="Proteomes" id="UP000256862"/>
    </source>
</evidence>
<evidence type="ECO:0000259" key="1">
    <source>
        <dbReference type="PROSITE" id="PS51186"/>
    </source>
</evidence>
<gene>
    <name evidence="4" type="ORF">CO2235_230107</name>
    <name evidence="2" type="ORF">D2917_27360</name>
    <name evidence="3" type="ORF">JTE92_27540</name>
</gene>
<dbReference type="GO" id="GO:1990189">
    <property type="term" value="F:protein N-terminal-serine acetyltransferase activity"/>
    <property type="evidence" value="ECO:0007669"/>
    <property type="project" value="TreeGrafter"/>
</dbReference>
<evidence type="ECO:0000313" key="6">
    <source>
        <dbReference type="Proteomes" id="UP000325743"/>
    </source>
</evidence>
<dbReference type="InterPro" id="IPR000182">
    <property type="entry name" value="GNAT_dom"/>
</dbReference>
<reference evidence="3 7" key="3">
    <citation type="submission" date="2021-02" db="EMBL/GenBank/DDBJ databases">
        <title>Complete Genome Sequence of Cupriavidus oxalaticus Strain Ox1, a Soil Oxalate-Degrading Species.</title>
        <authorList>
            <person name="Palmieri F."/>
            <person name="Udriet P."/>
            <person name="Deuasquier M."/>
            <person name="Beaudoing E."/>
            <person name="Johnson S.L."/>
            <person name="Davenport K.W."/>
            <person name="Chain P.S."/>
            <person name="Bindschedler S."/>
            <person name="Junier P."/>
        </authorList>
    </citation>
    <scope>NUCLEOTIDE SEQUENCE [LARGE SCALE GENOMIC DNA]</scope>
    <source>
        <strain evidence="3 7">Ox1</strain>
    </source>
</reference>
<dbReference type="PANTHER" id="PTHR43441:SF10">
    <property type="entry name" value="ACETYLTRANSFERASE"/>
    <property type="match status" value="1"/>
</dbReference>
<dbReference type="Proteomes" id="UP000325743">
    <property type="component" value="Chromosome 2"/>
</dbReference>
<reference evidence="4 5" key="1">
    <citation type="submission" date="2018-01" db="EMBL/GenBank/DDBJ databases">
        <authorList>
            <person name="Clerissi C."/>
        </authorList>
    </citation>
    <scope>NUCLEOTIDE SEQUENCE [LARGE SCALE GENOMIC DNA]</scope>
    <source>
        <strain evidence="4">Cupriavidus oxalaticus LMG 2235</strain>
    </source>
</reference>
<dbReference type="EMBL" id="CP032519">
    <property type="protein sequence ID" value="QEZ47815.1"/>
    <property type="molecule type" value="Genomic_DNA"/>
</dbReference>
<name>A0A375G697_9BURK</name>
<evidence type="ECO:0000313" key="4">
    <source>
        <dbReference type="EMBL" id="SPC14904.1"/>
    </source>
</evidence>
<dbReference type="OrthoDB" id="5292292at2"/>
<dbReference type="SUPFAM" id="SSF55729">
    <property type="entry name" value="Acyl-CoA N-acyltransferases (Nat)"/>
    <property type="match status" value="1"/>
</dbReference>
<evidence type="ECO:0000313" key="3">
    <source>
        <dbReference type="EMBL" id="QRQ93810.1"/>
    </source>
</evidence>
<feature type="domain" description="N-acetyltransferase" evidence="1">
    <location>
        <begin position="22"/>
        <end position="167"/>
    </location>
</feature>